<dbReference type="Proteomes" id="UP000024332">
    <property type="component" value="Unassembled WGS sequence"/>
</dbReference>
<dbReference type="InterPro" id="IPR023626">
    <property type="entry name" value="Ribosomal_eL39_dom_sf"/>
</dbReference>
<dbReference type="FunFam" id="1.10.1620.10:FF:000001">
    <property type="entry name" value="60S ribosomal protein-like L39"/>
    <property type="match status" value="1"/>
</dbReference>
<dbReference type="GO" id="GO:0006412">
    <property type="term" value="P:translation"/>
    <property type="evidence" value="ECO:0007669"/>
    <property type="project" value="UniProtKB-UniRule"/>
</dbReference>
<dbReference type="RefSeq" id="WP_048099638.1">
    <property type="nucleotide sequence ID" value="NZ_JFZT01000039.1"/>
</dbReference>
<dbReference type="STRING" id="1160895.CM19_05915"/>
<name>A0A031LMP6_9CREN</name>
<dbReference type="InterPro" id="IPR020083">
    <property type="entry name" value="Ribosomal_eL39_CS"/>
</dbReference>
<sequence>MSRNKPSGKKNRLGKAMNSNKAIPAWVILRTGAKLKTNPLKRNWRRSKLKV</sequence>
<dbReference type="AlphaFoldDB" id="A0A031LMP6"/>
<dbReference type="InterPro" id="IPR000077">
    <property type="entry name" value="Ribosomal_eL39"/>
</dbReference>
<evidence type="ECO:0000256" key="4">
    <source>
        <dbReference type="ARBA" id="ARBA00035234"/>
    </source>
</evidence>
<accession>A0A031LMP6</accession>
<evidence type="ECO:0000256" key="3">
    <source>
        <dbReference type="ARBA" id="ARBA00023274"/>
    </source>
</evidence>
<gene>
    <name evidence="5 6" type="primary">rpl39e</name>
    <name evidence="6" type="ORF">CM19_05915</name>
</gene>
<dbReference type="HAMAP" id="MF_00629">
    <property type="entry name" value="Ribosomal_eL39"/>
    <property type="match status" value="1"/>
</dbReference>
<proteinExistence type="inferred from homology"/>
<comment type="similarity">
    <text evidence="1 5">Belongs to the eukaryotic ribosomal protein eL39 family.</text>
</comment>
<dbReference type="OrthoDB" id="65887at2157"/>
<evidence type="ECO:0000313" key="7">
    <source>
        <dbReference type="Proteomes" id="UP000024332"/>
    </source>
</evidence>
<keyword evidence="3 5" id="KW-0687">Ribonucleoprotein</keyword>
<dbReference type="GO" id="GO:1990904">
    <property type="term" value="C:ribonucleoprotein complex"/>
    <property type="evidence" value="ECO:0007669"/>
    <property type="project" value="UniProtKB-KW"/>
</dbReference>
<dbReference type="SUPFAM" id="SSF48662">
    <property type="entry name" value="Ribosomal protein L39e"/>
    <property type="match status" value="1"/>
</dbReference>
<organism evidence="6 7">
    <name type="scientific">Candidatus Acidianus copahuensis</name>
    <dbReference type="NCBI Taxonomy" id="1160895"/>
    <lineage>
        <taxon>Archaea</taxon>
        <taxon>Thermoproteota</taxon>
        <taxon>Thermoprotei</taxon>
        <taxon>Sulfolobales</taxon>
        <taxon>Sulfolobaceae</taxon>
        <taxon>Acidianus</taxon>
    </lineage>
</organism>
<protein>
    <recommendedName>
        <fullName evidence="4 5">Large ribosomal subunit protein eL39</fullName>
    </recommendedName>
</protein>
<evidence type="ECO:0000256" key="1">
    <source>
        <dbReference type="ARBA" id="ARBA00009339"/>
    </source>
</evidence>
<dbReference type="EMBL" id="JFZT01000039">
    <property type="protein sequence ID" value="EZQ06903.1"/>
    <property type="molecule type" value="Genomic_DNA"/>
</dbReference>
<evidence type="ECO:0000256" key="5">
    <source>
        <dbReference type="HAMAP-Rule" id="MF_00629"/>
    </source>
</evidence>
<evidence type="ECO:0000256" key="2">
    <source>
        <dbReference type="ARBA" id="ARBA00022980"/>
    </source>
</evidence>
<keyword evidence="7" id="KW-1185">Reference proteome</keyword>
<evidence type="ECO:0000313" key="6">
    <source>
        <dbReference type="EMBL" id="EZQ06903.1"/>
    </source>
</evidence>
<dbReference type="Pfam" id="PF00832">
    <property type="entry name" value="Ribosomal_L39"/>
    <property type="match status" value="1"/>
</dbReference>
<dbReference type="PROSITE" id="PS00051">
    <property type="entry name" value="RIBOSOMAL_L39E"/>
    <property type="match status" value="1"/>
</dbReference>
<dbReference type="Gene3D" id="1.10.1620.10">
    <property type="entry name" value="Ribosomal protein L39e"/>
    <property type="match status" value="1"/>
</dbReference>
<dbReference type="NCBIfam" id="NF002316">
    <property type="entry name" value="PRK01242.1"/>
    <property type="match status" value="1"/>
</dbReference>
<dbReference type="GO" id="GO:0003735">
    <property type="term" value="F:structural constituent of ribosome"/>
    <property type="evidence" value="ECO:0007669"/>
    <property type="project" value="InterPro"/>
</dbReference>
<dbReference type="GO" id="GO:0005840">
    <property type="term" value="C:ribosome"/>
    <property type="evidence" value="ECO:0007669"/>
    <property type="project" value="UniProtKB-KW"/>
</dbReference>
<comment type="caution">
    <text evidence="6">The sequence shown here is derived from an EMBL/GenBank/DDBJ whole genome shotgun (WGS) entry which is preliminary data.</text>
</comment>
<keyword evidence="2 5" id="KW-0689">Ribosomal protein</keyword>
<reference evidence="6 7" key="1">
    <citation type="submission" date="2014-03" db="EMBL/GenBank/DDBJ databases">
        <title>Draft genome sequence of the novel thermoacidophilic archaea Acidianus copahuensis ALE1 strain, isolated from Copahue volcanic area in Neuquen Argentina.</title>
        <authorList>
            <person name="Urbieta M.S."/>
            <person name="Rascovan N."/>
            <person name="Castro C."/>
            <person name="Revale S."/>
            <person name="Giaveno M.A."/>
            <person name="Vazquez M.P."/>
            <person name="Donati E.R."/>
        </authorList>
    </citation>
    <scope>NUCLEOTIDE SEQUENCE [LARGE SCALE GENOMIC DNA]</scope>
    <source>
        <strain evidence="6 7">ALE1</strain>
    </source>
</reference>